<sequence length="311" mass="36280">MSQLGNEHKGTTTTFAYSNHEIERILGQGENIALNLGSSNKREPIEELLLLEKRILNLKLHRSTLAEYVRSNIIPRGLRVVNKPNLCTTIPLMNTRWQEISNKCSIDFMVLTIECLDVEVKELTEESLRVKAEVIDKLGATRVDAAMADHADTLTKLQTEITERKRRKFLRDRNDYDSGRVYSWKEERNRDRLNRRVEAPPLQTGNYQRSVEEPRKLNWQRDLRERYGGNSRLPRYTSKQYYNSLTLDSSAYTSTEDEESIPSKADHYFLGARPKEGPGAIGKKNPRYPIERDAYPQRYRNNSNNQRRNYN</sequence>
<dbReference type="KEGG" id="xla:121393828"/>
<proteinExistence type="predicted"/>
<dbReference type="AlphaFoldDB" id="A0A8J1KT59"/>
<dbReference type="GeneID" id="121393828"/>
<evidence type="ECO:0000256" key="1">
    <source>
        <dbReference type="SAM" id="MobiDB-lite"/>
    </source>
</evidence>
<gene>
    <name evidence="3" type="primary">LOC121393828</name>
</gene>
<feature type="region of interest" description="Disordered" evidence="1">
    <location>
        <begin position="269"/>
        <end position="311"/>
    </location>
</feature>
<dbReference type="Proteomes" id="UP000186698">
    <property type="component" value="Chromosome 5L"/>
</dbReference>
<evidence type="ECO:0000313" key="2">
    <source>
        <dbReference type="Proteomes" id="UP000186698"/>
    </source>
</evidence>
<protein>
    <submittedName>
        <fullName evidence="3">Uncharacterized protein LOC121393828</fullName>
    </submittedName>
</protein>
<dbReference type="RefSeq" id="XP_041419404.1">
    <property type="nucleotide sequence ID" value="XM_041563470.1"/>
</dbReference>
<evidence type="ECO:0000313" key="3">
    <source>
        <dbReference type="RefSeq" id="XP_041419404.1"/>
    </source>
</evidence>
<keyword evidence="2" id="KW-1185">Reference proteome</keyword>
<feature type="compositionally biased region" description="Low complexity" evidence="1">
    <location>
        <begin position="297"/>
        <end position="311"/>
    </location>
</feature>
<accession>A0A8J1KT59</accession>
<organism evidence="2 3">
    <name type="scientific">Xenopus laevis</name>
    <name type="common">African clawed frog</name>
    <dbReference type="NCBI Taxonomy" id="8355"/>
    <lineage>
        <taxon>Eukaryota</taxon>
        <taxon>Metazoa</taxon>
        <taxon>Chordata</taxon>
        <taxon>Craniata</taxon>
        <taxon>Vertebrata</taxon>
        <taxon>Euteleostomi</taxon>
        <taxon>Amphibia</taxon>
        <taxon>Batrachia</taxon>
        <taxon>Anura</taxon>
        <taxon>Pipoidea</taxon>
        <taxon>Pipidae</taxon>
        <taxon>Xenopodinae</taxon>
        <taxon>Xenopus</taxon>
        <taxon>Xenopus</taxon>
    </lineage>
</organism>
<name>A0A8J1KT59_XENLA</name>
<reference evidence="3" key="1">
    <citation type="submission" date="2025-08" db="UniProtKB">
        <authorList>
            <consortium name="RefSeq"/>
        </authorList>
    </citation>
    <scope>IDENTIFICATION</scope>
    <source>
        <strain evidence="3">J_2021</strain>
        <tissue evidence="3">Erythrocytes</tissue>
    </source>
</reference>